<accession>A0A5C5B8R4</accession>
<dbReference type="Proteomes" id="UP000313849">
    <property type="component" value="Unassembled WGS sequence"/>
</dbReference>
<evidence type="ECO:0000256" key="6">
    <source>
        <dbReference type="ARBA" id="ARBA00034754"/>
    </source>
</evidence>
<dbReference type="GO" id="GO:0009360">
    <property type="term" value="C:DNA polymerase III complex"/>
    <property type="evidence" value="ECO:0007669"/>
    <property type="project" value="TreeGrafter"/>
</dbReference>
<feature type="domain" description="DNA polymerase III delta subunit-like C-terminal" evidence="8">
    <location>
        <begin position="218"/>
        <end position="331"/>
    </location>
</feature>
<dbReference type="SUPFAM" id="SSF52540">
    <property type="entry name" value="P-loop containing nucleoside triphosphate hydrolases"/>
    <property type="match status" value="1"/>
</dbReference>
<organism evidence="9 10">
    <name type="scientific">Miniimonas arenae</name>
    <dbReference type="NCBI Taxonomy" id="676201"/>
    <lineage>
        <taxon>Bacteria</taxon>
        <taxon>Bacillati</taxon>
        <taxon>Actinomycetota</taxon>
        <taxon>Actinomycetes</taxon>
        <taxon>Micrococcales</taxon>
        <taxon>Beutenbergiaceae</taxon>
        <taxon>Miniimonas</taxon>
    </lineage>
</organism>
<dbReference type="NCBIfam" id="TIGR01128">
    <property type="entry name" value="holA"/>
    <property type="match status" value="1"/>
</dbReference>
<evidence type="ECO:0000256" key="1">
    <source>
        <dbReference type="ARBA" id="ARBA00012417"/>
    </source>
</evidence>
<evidence type="ECO:0000256" key="4">
    <source>
        <dbReference type="ARBA" id="ARBA00022705"/>
    </source>
</evidence>
<dbReference type="AlphaFoldDB" id="A0A5C5B8R4"/>
<keyword evidence="5" id="KW-0239">DNA-directed DNA polymerase</keyword>
<dbReference type="EMBL" id="VENP01000085">
    <property type="protein sequence ID" value="TNU72899.1"/>
    <property type="molecule type" value="Genomic_DNA"/>
</dbReference>
<dbReference type="Pfam" id="PF21694">
    <property type="entry name" value="DNA_pol3_delta_C"/>
    <property type="match status" value="1"/>
</dbReference>
<evidence type="ECO:0000313" key="9">
    <source>
        <dbReference type="EMBL" id="TNU72899.1"/>
    </source>
</evidence>
<keyword evidence="2 9" id="KW-0808">Transferase</keyword>
<dbReference type="InterPro" id="IPR048466">
    <property type="entry name" value="DNA_pol3_delta-like_C"/>
</dbReference>
<keyword evidence="10" id="KW-1185">Reference proteome</keyword>
<dbReference type="InterPro" id="IPR027417">
    <property type="entry name" value="P-loop_NTPase"/>
</dbReference>
<comment type="caution">
    <text evidence="9">The sequence shown here is derived from an EMBL/GenBank/DDBJ whole genome shotgun (WGS) entry which is preliminary data.</text>
</comment>
<sequence>MPPARRSTRSTARPGLSWDVVEPAPVVLVRGTEGLLADRAMARLVGLARERATAESTTLEVTRLEASMYEQGRLAVLASPSLFAEPRYVEILGLESLNDACATDVTAYLADPAPDVVLVLRHAGGQKGKKLLEAIAATGAPEVACEPVPEREKAAFVQAEFARGRRRIAPAAVTALVDAVGSDLRELAAACSQLIEDTTGQVGQDDVDRYYGGRVEATGFKVADAAIAGDAGQALALARHAMASGTDPVPLVAAVALKLRTMAKVAASRGREQGNATAGLAPWQIDRARKELQGWTPEGLAAAVSAVAAADAEIKGEGRSPGYAIERALLRVAAARAGR</sequence>
<gene>
    <name evidence="9" type="primary">holA</name>
    <name evidence="9" type="ORF">FH969_14230</name>
</gene>
<keyword evidence="3 9" id="KW-0548">Nucleotidyltransferase</keyword>
<evidence type="ECO:0000259" key="8">
    <source>
        <dbReference type="Pfam" id="PF21694"/>
    </source>
</evidence>
<dbReference type="GO" id="GO:0006261">
    <property type="term" value="P:DNA-templated DNA replication"/>
    <property type="evidence" value="ECO:0007669"/>
    <property type="project" value="TreeGrafter"/>
</dbReference>
<dbReference type="Gene3D" id="1.20.272.10">
    <property type="match status" value="1"/>
</dbReference>
<dbReference type="PANTHER" id="PTHR34388">
    <property type="entry name" value="DNA POLYMERASE III SUBUNIT DELTA"/>
    <property type="match status" value="1"/>
</dbReference>
<dbReference type="InterPro" id="IPR005790">
    <property type="entry name" value="DNA_polIII_delta"/>
</dbReference>
<protein>
    <recommendedName>
        <fullName evidence="1">DNA-directed DNA polymerase</fullName>
        <ecNumber evidence="1">2.7.7.7</ecNumber>
    </recommendedName>
</protein>
<dbReference type="SUPFAM" id="SSF48019">
    <property type="entry name" value="post-AAA+ oligomerization domain-like"/>
    <property type="match status" value="1"/>
</dbReference>
<evidence type="ECO:0000256" key="2">
    <source>
        <dbReference type="ARBA" id="ARBA00022679"/>
    </source>
</evidence>
<comment type="similarity">
    <text evidence="6">Belongs to the DNA polymerase HolA subunit family.</text>
</comment>
<evidence type="ECO:0000313" key="10">
    <source>
        <dbReference type="Proteomes" id="UP000313849"/>
    </source>
</evidence>
<dbReference type="OrthoDB" id="8478864at2"/>
<keyword evidence="4" id="KW-0235">DNA replication</keyword>
<reference evidence="9 10" key="1">
    <citation type="submission" date="2019-06" db="EMBL/GenBank/DDBJ databases">
        <title>Draft genome sequence of Miniimonas arenae KCTC 19750T isolated from sea sand.</title>
        <authorList>
            <person name="Park S.-J."/>
        </authorList>
    </citation>
    <scope>NUCLEOTIDE SEQUENCE [LARGE SCALE GENOMIC DNA]</scope>
    <source>
        <strain evidence="9 10">KCTC 19750</strain>
    </source>
</reference>
<dbReference type="PANTHER" id="PTHR34388:SF1">
    <property type="entry name" value="DNA POLYMERASE III SUBUNIT DELTA"/>
    <property type="match status" value="1"/>
</dbReference>
<dbReference type="Gene3D" id="3.40.50.300">
    <property type="entry name" value="P-loop containing nucleotide triphosphate hydrolases"/>
    <property type="match status" value="1"/>
</dbReference>
<dbReference type="GO" id="GO:0003887">
    <property type="term" value="F:DNA-directed DNA polymerase activity"/>
    <property type="evidence" value="ECO:0007669"/>
    <property type="project" value="UniProtKB-KW"/>
</dbReference>
<evidence type="ECO:0000256" key="7">
    <source>
        <dbReference type="ARBA" id="ARBA00049244"/>
    </source>
</evidence>
<evidence type="ECO:0000256" key="5">
    <source>
        <dbReference type="ARBA" id="ARBA00022932"/>
    </source>
</evidence>
<dbReference type="EC" id="2.7.7.7" evidence="1"/>
<evidence type="ECO:0000256" key="3">
    <source>
        <dbReference type="ARBA" id="ARBA00022695"/>
    </source>
</evidence>
<proteinExistence type="inferred from homology"/>
<name>A0A5C5B8R4_9MICO</name>
<dbReference type="InterPro" id="IPR008921">
    <property type="entry name" value="DNA_pol3_clamp-load_cplx_C"/>
</dbReference>
<comment type="catalytic activity">
    <reaction evidence="7">
        <text>DNA(n) + a 2'-deoxyribonucleoside 5'-triphosphate = DNA(n+1) + diphosphate</text>
        <dbReference type="Rhea" id="RHEA:22508"/>
        <dbReference type="Rhea" id="RHEA-COMP:17339"/>
        <dbReference type="Rhea" id="RHEA-COMP:17340"/>
        <dbReference type="ChEBI" id="CHEBI:33019"/>
        <dbReference type="ChEBI" id="CHEBI:61560"/>
        <dbReference type="ChEBI" id="CHEBI:173112"/>
        <dbReference type="EC" id="2.7.7.7"/>
    </reaction>
</comment>
<dbReference type="GO" id="GO:0003677">
    <property type="term" value="F:DNA binding"/>
    <property type="evidence" value="ECO:0007669"/>
    <property type="project" value="InterPro"/>
</dbReference>